<evidence type="ECO:0000256" key="4">
    <source>
        <dbReference type="ARBA" id="ARBA00016116"/>
    </source>
</evidence>
<evidence type="ECO:0000256" key="17">
    <source>
        <dbReference type="ARBA" id="ARBA00029568"/>
    </source>
</evidence>
<keyword evidence="14" id="KW-0408">Iron</keyword>
<evidence type="ECO:0000313" key="21">
    <source>
        <dbReference type="EMBL" id="SES49519.1"/>
    </source>
</evidence>
<evidence type="ECO:0000256" key="8">
    <source>
        <dbReference type="ARBA" id="ARBA00022660"/>
    </source>
</evidence>
<evidence type="ECO:0000256" key="3">
    <source>
        <dbReference type="ARBA" id="ARBA00012951"/>
    </source>
</evidence>
<feature type="domain" description="Cytochrome b/b6 N-terminal region profile" evidence="20">
    <location>
        <begin position="10"/>
        <end position="236"/>
    </location>
</feature>
<dbReference type="PROSITE" id="PS51002">
    <property type="entry name" value="CYTB_NTER"/>
    <property type="match status" value="1"/>
</dbReference>
<keyword evidence="9 19" id="KW-0812">Transmembrane</keyword>
<keyword evidence="12" id="KW-0249">Electron transport</keyword>
<dbReference type="RefSeq" id="WP_091763024.1">
    <property type="nucleotide sequence ID" value="NZ_FOHB01000013.1"/>
</dbReference>
<sequence>MAVERQLGGLAGWIDDRTGVTQPAGRLLRKVFPEHWSFMLGEVALYSLVVLLVTGTILTVWFVPSAGRVVYDGTYAPLRGITVSEAYRSTVDISFDVRGGLLIRQVHHWAALLFTVAIAVHMGRVFFTGAFRKPRELNWLIGTTLSLLAIIEGFAGYSLPDDLLSGTGLRIANGLMLSVPVIGSWLAFAVFGGPFPGHEIIPRLYTAHVLVLPALIVSLAVVHVLVVVVQKHTQFRGPARTNRNVVGFPLLPVYAAKAGGFFFIVFGVVALIAGLVAINPIWLFGPYDPTAASAGSQPDWYMGFAEGALRLMAPVEIHAFGHTLSLNVLLPGVLLMPIMYGVTASYPFLERWATRAGPQEHHLLDRPRDAPARTAIGAAALAFYTALFLAGGNDIIALKLHLSLEAITWTLRVAVLVGPVLAAWAAHRTCLSLQRRDRAQVVHGRETGRLVRTAGGGFFERHEKLSPYDEWRLVARGQPDTATGSRAVVPSSETSGPSHRRDRSHCDDVSTPEPSTGLRARLRTAAARWYSSDPVPVARAGDQQRAEQLSRVNRAALQHEQIGGPTRAEQD</sequence>
<evidence type="ECO:0000256" key="7">
    <source>
        <dbReference type="ARBA" id="ARBA00022617"/>
    </source>
</evidence>
<evidence type="ECO:0000313" key="22">
    <source>
        <dbReference type="Proteomes" id="UP000199019"/>
    </source>
</evidence>
<dbReference type="GO" id="GO:0046872">
    <property type="term" value="F:metal ion binding"/>
    <property type="evidence" value="ECO:0007669"/>
    <property type="project" value="UniProtKB-KW"/>
</dbReference>
<evidence type="ECO:0000256" key="6">
    <source>
        <dbReference type="ARBA" id="ARBA00022475"/>
    </source>
</evidence>
<evidence type="ECO:0000256" key="9">
    <source>
        <dbReference type="ARBA" id="ARBA00022692"/>
    </source>
</evidence>
<feature type="transmembrane region" description="Helical" evidence="19">
    <location>
        <begin position="409"/>
        <end position="426"/>
    </location>
</feature>
<evidence type="ECO:0000256" key="14">
    <source>
        <dbReference type="ARBA" id="ARBA00023004"/>
    </source>
</evidence>
<evidence type="ECO:0000256" key="16">
    <source>
        <dbReference type="ARBA" id="ARBA00029351"/>
    </source>
</evidence>
<feature type="region of interest" description="Disordered" evidence="18">
    <location>
        <begin position="531"/>
        <end position="571"/>
    </location>
</feature>
<proteinExistence type="predicted"/>
<dbReference type="EMBL" id="FOHB01000013">
    <property type="protein sequence ID" value="SES49519.1"/>
    <property type="molecule type" value="Genomic_DNA"/>
</dbReference>
<accession>A0A1H9XTY7</accession>
<feature type="transmembrane region" description="Helical" evidence="19">
    <location>
        <begin position="250"/>
        <end position="278"/>
    </location>
</feature>
<dbReference type="AlphaFoldDB" id="A0A1H9XTY7"/>
<reference evidence="22" key="1">
    <citation type="submission" date="2016-10" db="EMBL/GenBank/DDBJ databases">
        <authorList>
            <person name="Varghese N."/>
            <person name="Submissions S."/>
        </authorList>
    </citation>
    <scope>NUCLEOTIDE SEQUENCE [LARGE SCALE GENOMIC DNA]</scope>
    <source>
        <strain evidence="22">CGMCC 1.6963</strain>
    </source>
</reference>
<dbReference type="PANTHER" id="PTHR19271">
    <property type="entry name" value="CYTOCHROME B"/>
    <property type="match status" value="1"/>
</dbReference>
<dbReference type="SUPFAM" id="SSF81342">
    <property type="entry name" value="Transmembrane di-heme cytochromes"/>
    <property type="match status" value="1"/>
</dbReference>
<evidence type="ECO:0000256" key="2">
    <source>
        <dbReference type="ARBA" id="ARBA00004651"/>
    </source>
</evidence>
<dbReference type="InterPro" id="IPR016174">
    <property type="entry name" value="Di-haem_cyt_TM"/>
</dbReference>
<dbReference type="GO" id="GO:0022904">
    <property type="term" value="P:respiratory electron transport chain"/>
    <property type="evidence" value="ECO:0007669"/>
    <property type="project" value="InterPro"/>
</dbReference>
<dbReference type="Proteomes" id="UP000199019">
    <property type="component" value="Unassembled WGS sequence"/>
</dbReference>
<dbReference type="InterPro" id="IPR027387">
    <property type="entry name" value="Cytb/b6-like_sf"/>
</dbReference>
<dbReference type="InterPro" id="IPR005797">
    <property type="entry name" value="Cyt_b/b6_N"/>
</dbReference>
<dbReference type="GO" id="GO:0005886">
    <property type="term" value="C:plasma membrane"/>
    <property type="evidence" value="ECO:0007669"/>
    <property type="project" value="UniProtKB-SubCell"/>
</dbReference>
<comment type="catalytic activity">
    <reaction evidence="16">
        <text>a quinol + 2 Fe(III)-[cytochrome c](out) = a quinone + 2 Fe(II)-[cytochrome c](out) + 2 H(+)(out)</text>
        <dbReference type="Rhea" id="RHEA:11484"/>
        <dbReference type="Rhea" id="RHEA-COMP:10350"/>
        <dbReference type="Rhea" id="RHEA-COMP:14399"/>
        <dbReference type="ChEBI" id="CHEBI:15378"/>
        <dbReference type="ChEBI" id="CHEBI:24646"/>
        <dbReference type="ChEBI" id="CHEBI:29033"/>
        <dbReference type="ChEBI" id="CHEBI:29034"/>
        <dbReference type="ChEBI" id="CHEBI:132124"/>
        <dbReference type="EC" id="7.1.1.8"/>
    </reaction>
</comment>
<evidence type="ECO:0000256" key="5">
    <source>
        <dbReference type="ARBA" id="ARBA00022448"/>
    </source>
</evidence>
<keyword evidence="15 19" id="KW-0472">Membrane</keyword>
<keyword evidence="7" id="KW-0349">Heme</keyword>
<keyword evidence="6" id="KW-1003">Cell membrane</keyword>
<comment type="cofactor">
    <cofactor evidence="1">
        <name>heme</name>
        <dbReference type="ChEBI" id="CHEBI:30413"/>
    </cofactor>
</comment>
<dbReference type="FunFam" id="1.20.810.10:FF:000007">
    <property type="entry name" value="Ubiquinol-cytochrome C reductase B subunit"/>
    <property type="match status" value="1"/>
</dbReference>
<evidence type="ECO:0000256" key="11">
    <source>
        <dbReference type="ARBA" id="ARBA00022967"/>
    </source>
</evidence>
<keyword evidence="5" id="KW-0813">Transport</keyword>
<feature type="transmembrane region" description="Helical" evidence="19">
    <location>
        <begin position="370"/>
        <end position="389"/>
    </location>
</feature>
<keyword evidence="13 19" id="KW-1133">Transmembrane helix</keyword>
<dbReference type="EC" id="7.1.1.8" evidence="3"/>
<feature type="transmembrane region" description="Helical" evidence="19">
    <location>
        <begin position="139"/>
        <end position="159"/>
    </location>
</feature>
<evidence type="ECO:0000256" key="13">
    <source>
        <dbReference type="ARBA" id="ARBA00022989"/>
    </source>
</evidence>
<keyword evidence="11" id="KW-1278">Translocase</keyword>
<organism evidence="21 22">
    <name type="scientific">Pedococcus cremeus</name>
    <dbReference type="NCBI Taxonomy" id="587636"/>
    <lineage>
        <taxon>Bacteria</taxon>
        <taxon>Bacillati</taxon>
        <taxon>Actinomycetota</taxon>
        <taxon>Actinomycetes</taxon>
        <taxon>Micrococcales</taxon>
        <taxon>Intrasporangiaceae</taxon>
        <taxon>Pedococcus</taxon>
    </lineage>
</organism>
<feature type="transmembrane region" description="Helical" evidence="19">
    <location>
        <begin position="171"/>
        <end position="193"/>
    </location>
</feature>
<dbReference type="PANTHER" id="PTHR19271:SF16">
    <property type="entry name" value="CYTOCHROME B"/>
    <property type="match status" value="1"/>
</dbReference>
<feature type="region of interest" description="Disordered" evidence="18">
    <location>
        <begin position="479"/>
        <end position="517"/>
    </location>
</feature>
<evidence type="ECO:0000256" key="10">
    <source>
        <dbReference type="ARBA" id="ARBA00022723"/>
    </source>
</evidence>
<evidence type="ECO:0000256" key="12">
    <source>
        <dbReference type="ARBA" id="ARBA00022982"/>
    </source>
</evidence>
<keyword evidence="8" id="KW-0679">Respiratory chain</keyword>
<dbReference type="STRING" id="587636.SAMN05216199_0391"/>
<feature type="transmembrane region" description="Helical" evidence="19">
    <location>
        <begin position="328"/>
        <end position="349"/>
    </location>
</feature>
<keyword evidence="10" id="KW-0479">Metal-binding</keyword>
<gene>
    <name evidence="21" type="ORF">SAMN05216199_0391</name>
</gene>
<dbReference type="Gene3D" id="1.20.810.10">
    <property type="entry name" value="Cytochrome Bc1 Complex, Chain C"/>
    <property type="match status" value="1"/>
</dbReference>
<evidence type="ECO:0000256" key="1">
    <source>
        <dbReference type="ARBA" id="ARBA00001971"/>
    </source>
</evidence>
<protein>
    <recommendedName>
        <fullName evidence="4">Cytochrome bc1 complex cytochrome b subunit</fullName>
        <ecNumber evidence="3">7.1.1.8</ecNumber>
    </recommendedName>
    <alternativeName>
        <fullName evidence="17">Cytochrome bc1 reductase complex subunit QcrB</fullName>
    </alternativeName>
</protein>
<evidence type="ECO:0000259" key="20">
    <source>
        <dbReference type="PROSITE" id="PS51002"/>
    </source>
</evidence>
<dbReference type="GO" id="GO:0016491">
    <property type="term" value="F:oxidoreductase activity"/>
    <property type="evidence" value="ECO:0007669"/>
    <property type="project" value="InterPro"/>
</dbReference>
<evidence type="ECO:0000256" key="15">
    <source>
        <dbReference type="ARBA" id="ARBA00023136"/>
    </source>
</evidence>
<feature type="transmembrane region" description="Helical" evidence="19">
    <location>
        <begin position="205"/>
        <end position="229"/>
    </location>
</feature>
<name>A0A1H9XTY7_9MICO</name>
<feature type="transmembrane region" description="Helical" evidence="19">
    <location>
        <begin position="108"/>
        <end position="127"/>
    </location>
</feature>
<dbReference type="Pfam" id="PF13631">
    <property type="entry name" value="Cytochrom_B_N_2"/>
    <property type="match status" value="1"/>
</dbReference>
<keyword evidence="22" id="KW-1185">Reference proteome</keyword>
<evidence type="ECO:0000256" key="18">
    <source>
        <dbReference type="SAM" id="MobiDB-lite"/>
    </source>
</evidence>
<dbReference type="GO" id="GO:0008121">
    <property type="term" value="F:quinol-cytochrome-c reductase activity"/>
    <property type="evidence" value="ECO:0007669"/>
    <property type="project" value="UniProtKB-EC"/>
</dbReference>
<evidence type="ECO:0000256" key="19">
    <source>
        <dbReference type="SAM" id="Phobius"/>
    </source>
</evidence>
<comment type="subcellular location">
    <subcellularLocation>
        <location evidence="2">Cell membrane</location>
        <topology evidence="2">Multi-pass membrane protein</topology>
    </subcellularLocation>
</comment>
<feature type="transmembrane region" description="Helical" evidence="19">
    <location>
        <begin position="43"/>
        <end position="63"/>
    </location>
</feature>
<dbReference type="OrthoDB" id="9804503at2"/>